<dbReference type="Gene3D" id="3.40.190.10">
    <property type="entry name" value="Periplasmic binding protein-like II"/>
    <property type="match status" value="2"/>
</dbReference>
<evidence type="ECO:0000313" key="6">
    <source>
        <dbReference type="Proteomes" id="UP000326702"/>
    </source>
</evidence>
<dbReference type="RefSeq" id="WP_036947370.1">
    <property type="nucleotide sequence ID" value="NZ_BAABIH010000008.1"/>
</dbReference>
<feature type="signal peptide" evidence="4">
    <location>
        <begin position="1"/>
        <end position="24"/>
    </location>
</feature>
<dbReference type="EMBL" id="CP045529">
    <property type="protein sequence ID" value="QFU99474.1"/>
    <property type="molecule type" value="Genomic_DNA"/>
</dbReference>
<dbReference type="KEGG" id="lxl:KDY119_03005"/>
<dbReference type="SUPFAM" id="SSF53850">
    <property type="entry name" value="Periplasmic binding protein-like II"/>
    <property type="match status" value="1"/>
</dbReference>
<dbReference type="OrthoDB" id="5139702at2"/>
<dbReference type="PANTHER" id="PTHR35841:SF1">
    <property type="entry name" value="PHOSPHONATES-BINDING PERIPLASMIC PROTEIN"/>
    <property type="match status" value="1"/>
</dbReference>
<evidence type="ECO:0000256" key="2">
    <source>
        <dbReference type="ARBA" id="ARBA00022729"/>
    </source>
</evidence>
<keyword evidence="2 4" id="KW-0732">Signal</keyword>
<gene>
    <name evidence="5" type="ORF">KDY119_03005</name>
</gene>
<dbReference type="Pfam" id="PF12974">
    <property type="entry name" value="Phosphonate-bd"/>
    <property type="match status" value="1"/>
</dbReference>
<dbReference type="AlphaFoldDB" id="A0A5P9QDD8"/>
<feature type="chain" id="PRO_5039611316" evidence="4">
    <location>
        <begin position="25"/>
        <end position="347"/>
    </location>
</feature>
<evidence type="ECO:0000256" key="3">
    <source>
        <dbReference type="SAM" id="MobiDB-lite"/>
    </source>
</evidence>
<dbReference type="Proteomes" id="UP000326702">
    <property type="component" value="Chromosome"/>
</dbReference>
<dbReference type="GO" id="GO:0043190">
    <property type="term" value="C:ATP-binding cassette (ABC) transporter complex"/>
    <property type="evidence" value="ECO:0007669"/>
    <property type="project" value="InterPro"/>
</dbReference>
<evidence type="ECO:0000313" key="5">
    <source>
        <dbReference type="EMBL" id="QFU99474.1"/>
    </source>
</evidence>
<comment type="similarity">
    <text evidence="1">Belongs to the phosphate/phosphite/phosphonate binding protein family.</text>
</comment>
<protein>
    <submittedName>
        <fullName evidence="5">Uncharacterized protein</fullName>
    </submittedName>
</protein>
<dbReference type="NCBIfam" id="TIGR01098">
    <property type="entry name" value="3A0109s03R"/>
    <property type="match status" value="1"/>
</dbReference>
<name>A0A5P9QDD8_9MICO</name>
<dbReference type="PROSITE" id="PS51257">
    <property type="entry name" value="PROKAR_LIPOPROTEIN"/>
    <property type="match status" value="1"/>
</dbReference>
<reference evidence="5 6" key="1">
    <citation type="submission" date="2019-10" db="EMBL/GenBank/DDBJ databases">
        <title>Genome sequence of Luteimicrobium xylanilyticum HY-24.</title>
        <authorList>
            <person name="Kim D.Y."/>
            <person name="Park H.-Y."/>
        </authorList>
    </citation>
    <scope>NUCLEOTIDE SEQUENCE [LARGE SCALE GENOMIC DNA]</scope>
    <source>
        <strain evidence="5 6">HY-24</strain>
    </source>
</reference>
<keyword evidence="6" id="KW-1185">Reference proteome</keyword>
<evidence type="ECO:0000256" key="4">
    <source>
        <dbReference type="SAM" id="SignalP"/>
    </source>
</evidence>
<evidence type="ECO:0000256" key="1">
    <source>
        <dbReference type="ARBA" id="ARBA00007162"/>
    </source>
</evidence>
<organism evidence="5 6">
    <name type="scientific">Luteimicrobium xylanilyticum</name>
    <dbReference type="NCBI Taxonomy" id="1133546"/>
    <lineage>
        <taxon>Bacteria</taxon>
        <taxon>Bacillati</taxon>
        <taxon>Actinomycetota</taxon>
        <taxon>Actinomycetes</taxon>
        <taxon>Micrococcales</taxon>
        <taxon>Luteimicrobium</taxon>
    </lineage>
</organism>
<dbReference type="InterPro" id="IPR005770">
    <property type="entry name" value="PhnD"/>
</dbReference>
<dbReference type="PANTHER" id="PTHR35841">
    <property type="entry name" value="PHOSPHONATES-BINDING PERIPLASMIC PROTEIN"/>
    <property type="match status" value="1"/>
</dbReference>
<dbReference type="GO" id="GO:0055085">
    <property type="term" value="P:transmembrane transport"/>
    <property type="evidence" value="ECO:0007669"/>
    <property type="project" value="InterPro"/>
</dbReference>
<sequence>MNIARARLAGLVGAAALATSLVLAGCGASQEDASSGGGSGTGTTGASAPCTGKSDDGAKDPTGLTLALVPSGDAKKLVETVKPLEEALTQRLGIPVKGVITQDYQAAVEAIGSNQAQIGMLPSLQMSQACDKYGAVPALQTQRNGKSTYAAQFMTNDPDKYCSDTPVKGKNGMLYCNGTQSGTGPAGLDSLKKMKGATVSLLQAASPAGYIFPVAAMKKEGLDVDKDVKVVQVTANDASVLAVYNKDAEVGTSYWDAREVVEGDTPDVGQKVVVFALTDEIPNDGVSISAGLSKTWQTKIADAMKDYASTPEGVKALTAIYQITGLVDADPAKLSETQQVAASIGLG</sequence>
<feature type="region of interest" description="Disordered" evidence="3">
    <location>
        <begin position="31"/>
        <end position="62"/>
    </location>
</feature>
<accession>A0A5P9QDD8</accession>
<proteinExistence type="inferred from homology"/>